<feature type="compositionally biased region" description="Polar residues" evidence="1">
    <location>
        <begin position="29"/>
        <end position="51"/>
    </location>
</feature>
<name>A0A9P7JAY1_9AGAM</name>
<evidence type="ECO:0000256" key="1">
    <source>
        <dbReference type="SAM" id="MobiDB-lite"/>
    </source>
</evidence>
<dbReference type="GO" id="GO:0005737">
    <property type="term" value="C:cytoplasm"/>
    <property type="evidence" value="ECO:0007669"/>
    <property type="project" value="TreeGrafter"/>
</dbReference>
<reference evidence="3" key="1">
    <citation type="journal article" date="2020" name="New Phytol.">
        <title>Comparative genomics reveals dynamic genome evolution in host specialist ectomycorrhizal fungi.</title>
        <authorList>
            <person name="Lofgren L.A."/>
            <person name="Nguyen N.H."/>
            <person name="Vilgalys R."/>
            <person name="Ruytinx J."/>
            <person name="Liao H.L."/>
            <person name="Branco S."/>
            <person name="Kuo A."/>
            <person name="LaButti K."/>
            <person name="Lipzen A."/>
            <person name="Andreopoulos W."/>
            <person name="Pangilinan J."/>
            <person name="Riley R."/>
            <person name="Hundley H."/>
            <person name="Na H."/>
            <person name="Barry K."/>
            <person name="Grigoriev I.V."/>
            <person name="Stajich J.E."/>
            <person name="Kennedy P.G."/>
        </authorList>
    </citation>
    <scope>NUCLEOTIDE SEQUENCE</scope>
    <source>
        <strain evidence="3">MN1</strain>
    </source>
</reference>
<dbReference type="CDD" id="cd00882">
    <property type="entry name" value="Ras_like_GTPase"/>
    <property type="match status" value="1"/>
</dbReference>
<evidence type="ECO:0000259" key="2">
    <source>
        <dbReference type="Pfam" id="PF01926"/>
    </source>
</evidence>
<feature type="domain" description="G" evidence="2">
    <location>
        <begin position="113"/>
        <end position="237"/>
    </location>
</feature>
<dbReference type="PANTHER" id="PTHR42714:SF2">
    <property type="entry name" value="TRNA MODIFICATION GTPASE GTPBP3, MITOCHONDRIAL"/>
    <property type="match status" value="1"/>
</dbReference>
<dbReference type="Pfam" id="PF01926">
    <property type="entry name" value="MMR_HSR1"/>
    <property type="match status" value="1"/>
</dbReference>
<proteinExistence type="predicted"/>
<evidence type="ECO:0000313" key="3">
    <source>
        <dbReference type="EMBL" id="KAG1812481.1"/>
    </source>
</evidence>
<protein>
    <submittedName>
        <fullName evidence="3">P-loop containing nucleoside triphosphate hydrolase protein</fullName>
    </submittedName>
</protein>
<sequence>MCRPEATEVTKCIATQIAIINSGEIEVAASTTQSPPKRTSGETELTDSTIQSSTKWNSVETKIADSTIQSSTKWNSVENEIIDSTIQSPPKRNSGEIEIAGSTIQSPPKRHKTIVVFGATGAGKSSLINLMAGKEVATTSPDTKRCTMQWKDYNIGFGGDSYVVFDTIGLEEPQLGIREYLGSIENAYRLIKELDKQGGIDLLLFCIRADRVTATIQSNYRLFHESICEKKIPIALAITHLEREQRMEDWWGRNQATLQNHRIQVAGHACITAANRLDGRHQILYEESRITIRNLVQKSTADGQKQTWTGGNNLFVSLMRKLKESLTASSFVRKKDLVSRLTKRCGMSRDVAKQLARMIKQDVVEASSS</sequence>
<dbReference type="InterPro" id="IPR006073">
    <property type="entry name" value="GTP-bd"/>
</dbReference>
<evidence type="ECO:0000313" key="4">
    <source>
        <dbReference type="Proteomes" id="UP000807769"/>
    </source>
</evidence>
<dbReference type="InterPro" id="IPR027417">
    <property type="entry name" value="P-loop_NTPase"/>
</dbReference>
<dbReference type="PANTHER" id="PTHR42714">
    <property type="entry name" value="TRNA MODIFICATION GTPASE GTPBP3"/>
    <property type="match status" value="1"/>
</dbReference>
<keyword evidence="4" id="KW-1185">Reference proteome</keyword>
<gene>
    <name evidence="3" type="ORF">BJ212DRAFT_452452</name>
</gene>
<organism evidence="3 4">
    <name type="scientific">Suillus subaureus</name>
    <dbReference type="NCBI Taxonomy" id="48587"/>
    <lineage>
        <taxon>Eukaryota</taxon>
        <taxon>Fungi</taxon>
        <taxon>Dikarya</taxon>
        <taxon>Basidiomycota</taxon>
        <taxon>Agaricomycotina</taxon>
        <taxon>Agaricomycetes</taxon>
        <taxon>Agaricomycetidae</taxon>
        <taxon>Boletales</taxon>
        <taxon>Suillineae</taxon>
        <taxon>Suillaceae</taxon>
        <taxon>Suillus</taxon>
    </lineage>
</organism>
<accession>A0A9P7JAY1</accession>
<dbReference type="GeneID" id="64637251"/>
<dbReference type="GO" id="GO:0002098">
    <property type="term" value="P:tRNA wobble uridine modification"/>
    <property type="evidence" value="ECO:0007669"/>
    <property type="project" value="TreeGrafter"/>
</dbReference>
<dbReference type="Proteomes" id="UP000807769">
    <property type="component" value="Unassembled WGS sequence"/>
</dbReference>
<dbReference type="EMBL" id="JABBWG010000026">
    <property type="protein sequence ID" value="KAG1812481.1"/>
    <property type="molecule type" value="Genomic_DNA"/>
</dbReference>
<dbReference type="OrthoDB" id="8954335at2759"/>
<comment type="caution">
    <text evidence="3">The sequence shown here is derived from an EMBL/GenBank/DDBJ whole genome shotgun (WGS) entry which is preliminary data.</text>
</comment>
<keyword evidence="3" id="KW-0378">Hydrolase</keyword>
<dbReference type="GO" id="GO:0030488">
    <property type="term" value="P:tRNA methylation"/>
    <property type="evidence" value="ECO:0007669"/>
    <property type="project" value="TreeGrafter"/>
</dbReference>
<dbReference type="GO" id="GO:0016787">
    <property type="term" value="F:hydrolase activity"/>
    <property type="evidence" value="ECO:0007669"/>
    <property type="project" value="UniProtKB-KW"/>
</dbReference>
<dbReference type="GO" id="GO:0005525">
    <property type="term" value="F:GTP binding"/>
    <property type="evidence" value="ECO:0007669"/>
    <property type="project" value="InterPro"/>
</dbReference>
<dbReference type="SUPFAM" id="SSF52540">
    <property type="entry name" value="P-loop containing nucleoside triphosphate hydrolases"/>
    <property type="match status" value="1"/>
</dbReference>
<dbReference type="RefSeq" id="XP_041190626.1">
    <property type="nucleotide sequence ID" value="XM_041343235.1"/>
</dbReference>
<dbReference type="AlphaFoldDB" id="A0A9P7JAY1"/>
<feature type="region of interest" description="Disordered" evidence="1">
    <location>
        <begin position="28"/>
        <end position="51"/>
    </location>
</feature>
<dbReference type="Gene3D" id="3.40.50.300">
    <property type="entry name" value="P-loop containing nucleotide triphosphate hydrolases"/>
    <property type="match status" value="1"/>
</dbReference>